<keyword evidence="2" id="KW-1185">Reference proteome</keyword>
<dbReference type="Proteomes" id="UP001432039">
    <property type="component" value="Chromosome"/>
</dbReference>
<accession>A0ABZ1T519</accession>
<proteinExistence type="predicted"/>
<reference evidence="1" key="1">
    <citation type="submission" date="2022-10" db="EMBL/GenBank/DDBJ databases">
        <title>The complete genomes of actinobacterial strains from the NBC collection.</title>
        <authorList>
            <person name="Joergensen T.S."/>
            <person name="Alvarez Arevalo M."/>
            <person name="Sterndorff E.B."/>
            <person name="Faurdal D."/>
            <person name="Vuksanovic O."/>
            <person name="Mourched A.-S."/>
            <person name="Charusanti P."/>
            <person name="Shaw S."/>
            <person name="Blin K."/>
            <person name="Weber T."/>
        </authorList>
    </citation>
    <scope>NUCLEOTIDE SEQUENCE</scope>
    <source>
        <strain evidence="1">NBC_00248</strain>
    </source>
</reference>
<protein>
    <submittedName>
        <fullName evidence="1">Uncharacterized protein</fullName>
    </submittedName>
</protein>
<organism evidence="1 2">
    <name type="scientific">Streptomyces virginiae</name>
    <name type="common">Streptomyces cinnamonensis</name>
    <dbReference type="NCBI Taxonomy" id="1961"/>
    <lineage>
        <taxon>Bacteria</taxon>
        <taxon>Bacillati</taxon>
        <taxon>Actinomycetota</taxon>
        <taxon>Actinomycetes</taxon>
        <taxon>Kitasatosporales</taxon>
        <taxon>Streptomycetaceae</taxon>
        <taxon>Streptomyces</taxon>
    </lineage>
</organism>
<dbReference type="EMBL" id="CP108090">
    <property type="protein sequence ID" value="WUQ10148.1"/>
    <property type="molecule type" value="Genomic_DNA"/>
</dbReference>
<sequence length="45" mass="4745">MDLLNDTYDGPRAGVPAEIWKVVALAATTAGDIGITYATPDPRPM</sequence>
<evidence type="ECO:0000313" key="1">
    <source>
        <dbReference type="EMBL" id="WUQ10148.1"/>
    </source>
</evidence>
<evidence type="ECO:0000313" key="2">
    <source>
        <dbReference type="Proteomes" id="UP001432039"/>
    </source>
</evidence>
<name>A0ABZ1T519_STRVG</name>
<gene>
    <name evidence="1" type="ORF">OG517_01025</name>
</gene>
<dbReference type="RefSeq" id="WP_328959711.1">
    <property type="nucleotide sequence ID" value="NZ_CP108090.1"/>
</dbReference>